<protein>
    <submittedName>
        <fullName evidence="1">Uncharacterized protein</fullName>
    </submittedName>
</protein>
<evidence type="ECO:0000313" key="1">
    <source>
        <dbReference type="EMBL" id="JAH68120.1"/>
    </source>
</evidence>
<organism evidence="1">
    <name type="scientific">Anguilla anguilla</name>
    <name type="common">European freshwater eel</name>
    <name type="synonym">Muraena anguilla</name>
    <dbReference type="NCBI Taxonomy" id="7936"/>
    <lineage>
        <taxon>Eukaryota</taxon>
        <taxon>Metazoa</taxon>
        <taxon>Chordata</taxon>
        <taxon>Craniata</taxon>
        <taxon>Vertebrata</taxon>
        <taxon>Euteleostomi</taxon>
        <taxon>Actinopterygii</taxon>
        <taxon>Neopterygii</taxon>
        <taxon>Teleostei</taxon>
        <taxon>Anguilliformes</taxon>
        <taxon>Anguillidae</taxon>
        <taxon>Anguilla</taxon>
    </lineage>
</organism>
<name>A0A0E9USC9_ANGAN</name>
<accession>A0A0E9USC9</accession>
<reference evidence="1" key="1">
    <citation type="submission" date="2014-11" db="EMBL/GenBank/DDBJ databases">
        <authorList>
            <person name="Amaro Gonzalez C."/>
        </authorList>
    </citation>
    <scope>NUCLEOTIDE SEQUENCE</scope>
</reference>
<dbReference type="EMBL" id="GBXM01040457">
    <property type="protein sequence ID" value="JAH68120.1"/>
    <property type="molecule type" value="Transcribed_RNA"/>
</dbReference>
<dbReference type="AlphaFoldDB" id="A0A0E9USC9"/>
<sequence>MRTSTVLDEVCCKNKKLFCCRHILRSVEIIPVIQIYYSFKWQGCCLRQ</sequence>
<proteinExistence type="predicted"/>
<reference evidence="1" key="2">
    <citation type="journal article" date="2015" name="Fish Shellfish Immunol.">
        <title>Early steps in the European eel (Anguilla anguilla)-Vibrio vulnificus interaction in the gills: Role of the RtxA13 toxin.</title>
        <authorList>
            <person name="Callol A."/>
            <person name="Pajuelo D."/>
            <person name="Ebbesson L."/>
            <person name="Teles M."/>
            <person name="MacKenzie S."/>
            <person name="Amaro C."/>
        </authorList>
    </citation>
    <scope>NUCLEOTIDE SEQUENCE</scope>
</reference>